<dbReference type="GO" id="GO:0000398">
    <property type="term" value="P:mRNA splicing, via spliceosome"/>
    <property type="evidence" value="ECO:0007669"/>
    <property type="project" value="TreeGrafter"/>
</dbReference>
<dbReference type="InterPro" id="IPR045164">
    <property type="entry name" value="RBM41/RNPC3"/>
</dbReference>
<evidence type="ECO:0000256" key="1">
    <source>
        <dbReference type="ARBA" id="ARBA00022884"/>
    </source>
</evidence>
<keyword evidence="4" id="KW-1185">Reference proteome</keyword>
<keyword evidence="1" id="KW-0694">RNA-binding</keyword>
<reference evidence="3" key="4">
    <citation type="submission" date="2019-03" db="UniProtKB">
        <authorList>
            <consortium name="EnsemblPlants"/>
        </authorList>
    </citation>
    <scope>IDENTIFICATION</scope>
</reference>
<reference evidence="3" key="5">
    <citation type="journal article" date="2021" name="G3 (Bethesda)">
        <title>Aegilops tauschii genome assembly Aet v5.0 features greater sequence contiguity and improved annotation.</title>
        <authorList>
            <person name="Wang L."/>
            <person name="Zhu T."/>
            <person name="Rodriguez J.C."/>
            <person name="Deal K.R."/>
            <person name="Dubcovsky J."/>
            <person name="McGuire P.E."/>
            <person name="Lux T."/>
            <person name="Spannagl M."/>
            <person name="Mayer K.F.X."/>
            <person name="Baldrich P."/>
            <person name="Meyers B.C."/>
            <person name="Huo N."/>
            <person name="Gu Y.Q."/>
            <person name="Zhou H."/>
            <person name="Devos K.M."/>
            <person name="Bennetzen J.L."/>
            <person name="Unver T."/>
            <person name="Budak H."/>
            <person name="Gulick P.J."/>
            <person name="Galiba G."/>
            <person name="Kalapos B."/>
            <person name="Nelson D.R."/>
            <person name="Li P."/>
            <person name="You F.M."/>
            <person name="Luo M.C."/>
            <person name="Dvorak J."/>
        </authorList>
    </citation>
    <scope>NUCLEOTIDE SEQUENCE [LARGE SCALE GENOMIC DNA]</scope>
    <source>
        <strain evidence="3">cv. AL8/78</strain>
    </source>
</reference>
<reference evidence="4" key="1">
    <citation type="journal article" date="2014" name="Science">
        <title>Ancient hybridizations among the ancestral genomes of bread wheat.</title>
        <authorList>
            <consortium name="International Wheat Genome Sequencing Consortium,"/>
            <person name="Marcussen T."/>
            <person name="Sandve S.R."/>
            <person name="Heier L."/>
            <person name="Spannagl M."/>
            <person name="Pfeifer M."/>
            <person name="Jakobsen K.S."/>
            <person name="Wulff B.B."/>
            <person name="Steuernagel B."/>
            <person name="Mayer K.F."/>
            <person name="Olsen O.A."/>
        </authorList>
    </citation>
    <scope>NUCLEOTIDE SEQUENCE [LARGE SCALE GENOMIC DNA]</scope>
    <source>
        <strain evidence="4">cv. AL8/78</strain>
    </source>
</reference>
<organism evidence="3 4">
    <name type="scientific">Aegilops tauschii subsp. strangulata</name>
    <name type="common">Goatgrass</name>
    <dbReference type="NCBI Taxonomy" id="200361"/>
    <lineage>
        <taxon>Eukaryota</taxon>
        <taxon>Viridiplantae</taxon>
        <taxon>Streptophyta</taxon>
        <taxon>Embryophyta</taxon>
        <taxon>Tracheophyta</taxon>
        <taxon>Spermatophyta</taxon>
        <taxon>Magnoliopsida</taxon>
        <taxon>Liliopsida</taxon>
        <taxon>Poales</taxon>
        <taxon>Poaceae</taxon>
        <taxon>BOP clade</taxon>
        <taxon>Pooideae</taxon>
        <taxon>Triticodae</taxon>
        <taxon>Triticeae</taxon>
        <taxon>Triticinae</taxon>
        <taxon>Aegilops</taxon>
    </lineage>
</organism>
<proteinExistence type="predicted"/>
<dbReference type="EnsemblPlants" id="AET6Gv20249500.32">
    <property type="protein sequence ID" value="AET6Gv20249500.32"/>
    <property type="gene ID" value="AET6Gv20249500"/>
</dbReference>
<feature type="compositionally biased region" description="Polar residues" evidence="2">
    <location>
        <begin position="20"/>
        <end position="34"/>
    </location>
</feature>
<dbReference type="AlphaFoldDB" id="A0A453N720"/>
<sequence length="81" mass="8987">AKNASEKAREQLARGMPQVPSMNSQNQKSSTSTPEPIASRLGVDYPFPPHLEYAYPPPDGNILNNIVNSLIAVPRFYNQVY</sequence>
<reference evidence="3" key="3">
    <citation type="journal article" date="2017" name="Nature">
        <title>Genome sequence of the progenitor of the wheat D genome Aegilops tauschii.</title>
        <authorList>
            <person name="Luo M.C."/>
            <person name="Gu Y.Q."/>
            <person name="Puiu D."/>
            <person name="Wang H."/>
            <person name="Twardziok S.O."/>
            <person name="Deal K.R."/>
            <person name="Huo N."/>
            <person name="Zhu T."/>
            <person name="Wang L."/>
            <person name="Wang Y."/>
            <person name="McGuire P.E."/>
            <person name="Liu S."/>
            <person name="Long H."/>
            <person name="Ramasamy R.K."/>
            <person name="Rodriguez J.C."/>
            <person name="Van S.L."/>
            <person name="Yuan L."/>
            <person name="Wang Z."/>
            <person name="Xia Z."/>
            <person name="Xiao L."/>
            <person name="Anderson O.D."/>
            <person name="Ouyang S."/>
            <person name="Liang Y."/>
            <person name="Zimin A.V."/>
            <person name="Pertea G."/>
            <person name="Qi P."/>
            <person name="Bennetzen J.L."/>
            <person name="Dai X."/>
            <person name="Dawson M.W."/>
            <person name="Muller H.G."/>
            <person name="Kugler K."/>
            <person name="Rivarola-Duarte L."/>
            <person name="Spannagl M."/>
            <person name="Mayer K.F.X."/>
            <person name="Lu F.H."/>
            <person name="Bevan M.W."/>
            <person name="Leroy P."/>
            <person name="Li P."/>
            <person name="You F.M."/>
            <person name="Sun Q."/>
            <person name="Liu Z."/>
            <person name="Lyons E."/>
            <person name="Wicker T."/>
            <person name="Salzberg S.L."/>
            <person name="Devos K.M."/>
            <person name="Dvorak J."/>
        </authorList>
    </citation>
    <scope>NUCLEOTIDE SEQUENCE [LARGE SCALE GENOMIC DNA]</scope>
    <source>
        <strain evidence="3">cv. AL8/78</strain>
    </source>
</reference>
<protein>
    <submittedName>
        <fullName evidence="3">Uncharacterized protein</fullName>
    </submittedName>
</protein>
<evidence type="ECO:0000313" key="3">
    <source>
        <dbReference type="EnsemblPlants" id="AET6Gv20249500.32"/>
    </source>
</evidence>
<dbReference type="GO" id="GO:0097157">
    <property type="term" value="F:pre-mRNA intronic binding"/>
    <property type="evidence" value="ECO:0007669"/>
    <property type="project" value="TreeGrafter"/>
</dbReference>
<dbReference type="Proteomes" id="UP000015105">
    <property type="component" value="Chromosome 6D"/>
</dbReference>
<dbReference type="GO" id="GO:0005689">
    <property type="term" value="C:U12-type spliceosomal complex"/>
    <property type="evidence" value="ECO:0007669"/>
    <property type="project" value="TreeGrafter"/>
</dbReference>
<feature type="compositionally biased region" description="Basic and acidic residues" evidence="2">
    <location>
        <begin position="1"/>
        <end position="12"/>
    </location>
</feature>
<accession>A0A453N720</accession>
<reference evidence="4" key="2">
    <citation type="journal article" date="2017" name="Nat. Plants">
        <title>The Aegilops tauschii genome reveals multiple impacts of transposons.</title>
        <authorList>
            <person name="Zhao G."/>
            <person name="Zou C."/>
            <person name="Li K."/>
            <person name="Wang K."/>
            <person name="Li T."/>
            <person name="Gao L."/>
            <person name="Zhang X."/>
            <person name="Wang H."/>
            <person name="Yang Z."/>
            <person name="Liu X."/>
            <person name="Jiang W."/>
            <person name="Mao L."/>
            <person name="Kong X."/>
            <person name="Jiao Y."/>
            <person name="Jia J."/>
        </authorList>
    </citation>
    <scope>NUCLEOTIDE SEQUENCE [LARGE SCALE GENOMIC DNA]</scope>
    <source>
        <strain evidence="4">cv. AL8/78</strain>
    </source>
</reference>
<dbReference type="PANTHER" id="PTHR16105:SF0">
    <property type="entry name" value="RNA-BINDING REGION-CONTAINING PROTEIN 3"/>
    <property type="match status" value="1"/>
</dbReference>
<evidence type="ECO:0000313" key="4">
    <source>
        <dbReference type="Proteomes" id="UP000015105"/>
    </source>
</evidence>
<name>A0A453N720_AEGTS</name>
<dbReference type="GO" id="GO:0030626">
    <property type="term" value="F:U12 snRNA binding"/>
    <property type="evidence" value="ECO:0007669"/>
    <property type="project" value="TreeGrafter"/>
</dbReference>
<dbReference type="PANTHER" id="PTHR16105">
    <property type="entry name" value="RNA-BINDING REGION-CONTAINING PROTEIN 3"/>
    <property type="match status" value="1"/>
</dbReference>
<dbReference type="Gramene" id="AET6Gv20249500.32">
    <property type="protein sequence ID" value="AET6Gv20249500.32"/>
    <property type="gene ID" value="AET6Gv20249500"/>
</dbReference>
<feature type="region of interest" description="Disordered" evidence="2">
    <location>
        <begin position="1"/>
        <end position="43"/>
    </location>
</feature>
<evidence type="ECO:0000256" key="2">
    <source>
        <dbReference type="SAM" id="MobiDB-lite"/>
    </source>
</evidence>